<evidence type="ECO:0000256" key="1">
    <source>
        <dbReference type="SAM" id="MobiDB-lite"/>
    </source>
</evidence>
<keyword evidence="3" id="KW-1185">Reference proteome</keyword>
<protein>
    <submittedName>
        <fullName evidence="2">Uncharacterized protein</fullName>
    </submittedName>
</protein>
<feature type="non-terminal residue" evidence="2">
    <location>
        <position position="65"/>
    </location>
</feature>
<organism evidence="2 3">
    <name type="scientific">Lithocarpus litseifolius</name>
    <dbReference type="NCBI Taxonomy" id="425828"/>
    <lineage>
        <taxon>Eukaryota</taxon>
        <taxon>Viridiplantae</taxon>
        <taxon>Streptophyta</taxon>
        <taxon>Embryophyta</taxon>
        <taxon>Tracheophyta</taxon>
        <taxon>Spermatophyta</taxon>
        <taxon>Magnoliopsida</taxon>
        <taxon>eudicotyledons</taxon>
        <taxon>Gunneridae</taxon>
        <taxon>Pentapetalae</taxon>
        <taxon>rosids</taxon>
        <taxon>fabids</taxon>
        <taxon>Fagales</taxon>
        <taxon>Fagaceae</taxon>
        <taxon>Lithocarpus</taxon>
    </lineage>
</organism>
<proteinExistence type="predicted"/>
<evidence type="ECO:0000313" key="2">
    <source>
        <dbReference type="EMBL" id="KAK9983021.1"/>
    </source>
</evidence>
<accession>A0AAW2BCK2</accession>
<dbReference type="Proteomes" id="UP001459277">
    <property type="component" value="Unassembled WGS sequence"/>
</dbReference>
<dbReference type="AlphaFoldDB" id="A0AAW2BCK2"/>
<sequence length="65" mass="7976">MKEKADFLNPWIYRLGQILGPECEFRREHRNLERYGTLESVAPVKREEEEEEDRGQKRERERERG</sequence>
<name>A0AAW2BCK2_9ROSI</name>
<reference evidence="2 3" key="1">
    <citation type="submission" date="2024-01" db="EMBL/GenBank/DDBJ databases">
        <title>A telomere-to-telomere, gap-free genome of sweet tea (Lithocarpus litseifolius).</title>
        <authorList>
            <person name="Zhou J."/>
        </authorList>
    </citation>
    <scope>NUCLEOTIDE SEQUENCE [LARGE SCALE GENOMIC DNA]</scope>
    <source>
        <strain evidence="2">Zhou-2022a</strain>
        <tissue evidence="2">Leaf</tissue>
    </source>
</reference>
<gene>
    <name evidence="2" type="ORF">SO802_032546</name>
</gene>
<comment type="caution">
    <text evidence="2">The sequence shown here is derived from an EMBL/GenBank/DDBJ whole genome shotgun (WGS) entry which is preliminary data.</text>
</comment>
<feature type="compositionally biased region" description="Basic and acidic residues" evidence="1">
    <location>
        <begin position="54"/>
        <end position="65"/>
    </location>
</feature>
<evidence type="ECO:0000313" key="3">
    <source>
        <dbReference type="Proteomes" id="UP001459277"/>
    </source>
</evidence>
<feature type="region of interest" description="Disordered" evidence="1">
    <location>
        <begin position="37"/>
        <end position="65"/>
    </location>
</feature>
<dbReference type="EMBL" id="JAZDWU010000012">
    <property type="protein sequence ID" value="KAK9983021.1"/>
    <property type="molecule type" value="Genomic_DNA"/>
</dbReference>